<dbReference type="EMBL" id="ML120389">
    <property type="protein sequence ID" value="RPA99189.1"/>
    <property type="molecule type" value="Genomic_DNA"/>
</dbReference>
<evidence type="ECO:0000256" key="1">
    <source>
        <dbReference type="ARBA" id="ARBA00022490"/>
    </source>
</evidence>
<dbReference type="GO" id="GO:1904047">
    <property type="term" value="F:S-adenosyl-L-methionine binding"/>
    <property type="evidence" value="ECO:0007669"/>
    <property type="project" value="UniProtKB-UniRule"/>
</dbReference>
<evidence type="ECO:0000259" key="9">
    <source>
        <dbReference type="Pfam" id="PF04068"/>
    </source>
</evidence>
<dbReference type="EC" id="2.5.1.157" evidence="6"/>
<proteinExistence type="inferred from homology"/>
<dbReference type="GO" id="GO:0000455">
    <property type="term" value="P:enzyme-directed rRNA pseudouridine synthesis"/>
    <property type="evidence" value="ECO:0007669"/>
    <property type="project" value="UniProtKB-UniRule"/>
</dbReference>
<feature type="compositionally biased region" description="Basic and acidic residues" evidence="7">
    <location>
        <begin position="10"/>
        <end position="24"/>
    </location>
</feature>
<dbReference type="InterPro" id="IPR022968">
    <property type="entry name" value="Tsr3-like"/>
</dbReference>
<evidence type="ECO:0000256" key="5">
    <source>
        <dbReference type="ARBA" id="ARBA00022691"/>
    </source>
</evidence>
<feature type="binding site" evidence="6">
    <location>
        <position position="117"/>
    </location>
    <ligand>
        <name>S-adenosyl-L-methionine</name>
        <dbReference type="ChEBI" id="CHEBI:59789"/>
    </ligand>
</feature>
<comment type="subcellular location">
    <subcellularLocation>
        <location evidence="6">Cytoplasm</location>
    </subcellularLocation>
    <subcellularLocation>
        <location evidence="6">Nucleus</location>
    </subcellularLocation>
</comment>
<comment type="catalytic activity">
    <reaction evidence="6">
        <text>an N(1)-methylpseudouridine in rRNA + S-adenosyl-L-methionine = N(1)-methyl-N(3)-[(3S)-3-amino-3-carboxypropyl]pseudouridine in rRNA + S-methyl-5'-thioadenosine + H(+)</text>
        <dbReference type="Rhea" id="RHEA:63296"/>
        <dbReference type="Rhea" id="RHEA-COMP:11634"/>
        <dbReference type="Rhea" id="RHEA-COMP:16310"/>
        <dbReference type="ChEBI" id="CHEBI:15378"/>
        <dbReference type="ChEBI" id="CHEBI:17509"/>
        <dbReference type="ChEBI" id="CHEBI:59789"/>
        <dbReference type="ChEBI" id="CHEBI:74890"/>
        <dbReference type="ChEBI" id="CHEBI:146234"/>
        <dbReference type="EC" id="2.5.1.157"/>
    </reaction>
</comment>
<evidence type="ECO:0000256" key="6">
    <source>
        <dbReference type="HAMAP-Rule" id="MF_03146"/>
    </source>
</evidence>
<feature type="region of interest" description="Disordered" evidence="7">
    <location>
        <begin position="1"/>
        <end position="24"/>
    </location>
</feature>
<evidence type="ECO:0000256" key="4">
    <source>
        <dbReference type="ARBA" id="ARBA00022679"/>
    </source>
</evidence>
<evidence type="ECO:0000313" key="10">
    <source>
        <dbReference type="EMBL" id="RPA99189.1"/>
    </source>
</evidence>
<dbReference type="PANTHER" id="PTHR20426">
    <property type="entry name" value="RIBOSOME BIOGENESIS PROTEIN TSR3 HOMOLOG"/>
    <property type="match status" value="1"/>
</dbReference>
<dbReference type="Pfam" id="PF04034">
    <property type="entry name" value="Ribo_biogen_C"/>
    <property type="match status" value="1"/>
</dbReference>
<dbReference type="Pfam" id="PF04068">
    <property type="entry name" value="Fer4_RLI"/>
    <property type="match status" value="1"/>
</dbReference>
<gene>
    <name evidence="6" type="primary">TSR3</name>
    <name evidence="10" type="ORF">L873DRAFT_1807090</name>
</gene>
<dbReference type="HAMAP" id="MF_01116">
    <property type="entry name" value="TSR3"/>
    <property type="match status" value="1"/>
</dbReference>
<feature type="domain" description="RNase L inhibitor RLI-like possible metal-binding" evidence="9">
    <location>
        <begin position="34"/>
        <end position="63"/>
    </location>
</feature>
<keyword evidence="4 6" id="KW-0808">Transferase</keyword>
<dbReference type="GO" id="GO:0005634">
    <property type="term" value="C:nucleus"/>
    <property type="evidence" value="ECO:0007669"/>
    <property type="project" value="UniProtKB-SubCell"/>
</dbReference>
<evidence type="ECO:0000256" key="3">
    <source>
        <dbReference type="ARBA" id="ARBA00022552"/>
    </source>
</evidence>
<dbReference type="GO" id="GO:0030490">
    <property type="term" value="P:maturation of SSU-rRNA"/>
    <property type="evidence" value="ECO:0007669"/>
    <property type="project" value="TreeGrafter"/>
</dbReference>
<evidence type="ECO:0000256" key="2">
    <source>
        <dbReference type="ARBA" id="ARBA00022517"/>
    </source>
</evidence>
<organism evidence="10 11">
    <name type="scientific">Choiromyces venosus 120613-1</name>
    <dbReference type="NCBI Taxonomy" id="1336337"/>
    <lineage>
        <taxon>Eukaryota</taxon>
        <taxon>Fungi</taxon>
        <taxon>Dikarya</taxon>
        <taxon>Ascomycota</taxon>
        <taxon>Pezizomycotina</taxon>
        <taxon>Pezizomycetes</taxon>
        <taxon>Pezizales</taxon>
        <taxon>Tuberaceae</taxon>
        <taxon>Choiromyces</taxon>
    </lineage>
</organism>
<dbReference type="InterPro" id="IPR007209">
    <property type="entry name" value="RNaseL-inhib-like_metal-bd_dom"/>
</dbReference>
<feature type="binding site" evidence="6">
    <location>
        <position position="94"/>
    </location>
    <ligand>
        <name>S-adenosyl-L-methionine</name>
        <dbReference type="ChEBI" id="CHEBI:59789"/>
    </ligand>
</feature>
<comment type="function">
    <text evidence="6">Aminocarboxypropyltransferase that catalyzes the aminocarboxypropyl transfer on pseudouridine at position 1191 (Psi1191) in 18S rRNA. It constitutes the last step in biosynthesis of the hypermodified N1-methyl-N3-(3-amino-3-carboxypropyl) pseudouridine (m1acp3-Psi) conserved in eukaryotic 18S rRNA.</text>
</comment>
<sequence length="332" mass="37711">MVKKKGQRYQGREHRGNSGRGEREVQKLPFKARCWDLGHCDRKRCSGQKLMREGLIRSIPLDKKFNGVVITPTGKIVVSPADKELMEKNGAAVVECSWARLADVPFHKIGGKCERLLPYLIAANTVNYGKPWRLNCAEALAACFAIGGHTDWAEQILEPFPYGGSFLEINGELLEKYAACVDADDVKRVETEWLDKLEKEYKESREEGGDPWMGGNANFSSMPAPSSQEATEESEEPEEPMESQSRSYEMPSSDEEDSWRYREYLRQKALQSKEFTNPKPTKVIKASKVDYEEDEAVYSDEEDDLDRDESTFNAVRVEEDKELSITFVPEVS</sequence>
<feature type="binding site" evidence="6">
    <location>
        <position position="132"/>
    </location>
    <ligand>
        <name>S-adenosyl-L-methionine</name>
        <dbReference type="ChEBI" id="CHEBI:59789"/>
    </ligand>
</feature>
<dbReference type="PANTHER" id="PTHR20426:SF0">
    <property type="entry name" value="18S RRNA AMINOCARBOXYPROPYLTRANSFERASE"/>
    <property type="match status" value="1"/>
</dbReference>
<comment type="catalytic activity">
    <reaction evidence="6">
        <text>N(1)-methylpseudouridine(1191) in yeast 18S rRNA + S-adenosyl-L-methionine = N(1)-methyl-N(3)-[(3S)-3-amino-3-carboxypropyl]pseudouridine(1191) in yeast 18S rRNA + S-methyl-5'-thioadenosine + H(+)</text>
        <dbReference type="Rhea" id="RHEA:63300"/>
        <dbReference type="Rhea" id="RHEA-COMP:13852"/>
        <dbReference type="Rhea" id="RHEA-COMP:16309"/>
        <dbReference type="ChEBI" id="CHEBI:15378"/>
        <dbReference type="ChEBI" id="CHEBI:17509"/>
        <dbReference type="ChEBI" id="CHEBI:59789"/>
        <dbReference type="ChEBI" id="CHEBI:74890"/>
        <dbReference type="ChEBI" id="CHEBI:146234"/>
    </reaction>
</comment>
<accession>A0A3N4JLR7</accession>
<dbReference type="Proteomes" id="UP000276215">
    <property type="component" value="Unassembled WGS sequence"/>
</dbReference>
<dbReference type="GO" id="GO:0106388">
    <property type="term" value="F:rRNA small subunit aminocarboxypropyltransferase activity"/>
    <property type="evidence" value="ECO:0007669"/>
    <property type="project" value="UniProtKB-EC"/>
</dbReference>
<reference evidence="10 11" key="1">
    <citation type="journal article" date="2018" name="Nat. Ecol. Evol.">
        <title>Pezizomycetes genomes reveal the molecular basis of ectomycorrhizal truffle lifestyle.</title>
        <authorList>
            <person name="Murat C."/>
            <person name="Payen T."/>
            <person name="Noel B."/>
            <person name="Kuo A."/>
            <person name="Morin E."/>
            <person name="Chen J."/>
            <person name="Kohler A."/>
            <person name="Krizsan K."/>
            <person name="Balestrini R."/>
            <person name="Da Silva C."/>
            <person name="Montanini B."/>
            <person name="Hainaut M."/>
            <person name="Levati E."/>
            <person name="Barry K.W."/>
            <person name="Belfiori B."/>
            <person name="Cichocki N."/>
            <person name="Clum A."/>
            <person name="Dockter R.B."/>
            <person name="Fauchery L."/>
            <person name="Guy J."/>
            <person name="Iotti M."/>
            <person name="Le Tacon F."/>
            <person name="Lindquist E.A."/>
            <person name="Lipzen A."/>
            <person name="Malagnac F."/>
            <person name="Mello A."/>
            <person name="Molinier V."/>
            <person name="Miyauchi S."/>
            <person name="Poulain J."/>
            <person name="Riccioni C."/>
            <person name="Rubini A."/>
            <person name="Sitrit Y."/>
            <person name="Splivallo R."/>
            <person name="Traeger S."/>
            <person name="Wang M."/>
            <person name="Zifcakova L."/>
            <person name="Wipf D."/>
            <person name="Zambonelli A."/>
            <person name="Paolocci F."/>
            <person name="Nowrousian M."/>
            <person name="Ottonello S."/>
            <person name="Baldrian P."/>
            <person name="Spatafora J.W."/>
            <person name="Henrissat B."/>
            <person name="Nagy L.G."/>
            <person name="Aury J.M."/>
            <person name="Wincker P."/>
            <person name="Grigoriev I.V."/>
            <person name="Bonfante P."/>
            <person name="Martin F.M."/>
        </authorList>
    </citation>
    <scope>NUCLEOTIDE SEQUENCE [LARGE SCALE GENOMIC DNA]</scope>
    <source>
        <strain evidence="10 11">120613-1</strain>
    </source>
</reference>
<feature type="region of interest" description="Disordered" evidence="7">
    <location>
        <begin position="201"/>
        <end position="260"/>
    </location>
</feature>
<feature type="compositionally biased region" description="Acidic residues" evidence="7">
    <location>
        <begin position="230"/>
        <end position="241"/>
    </location>
</feature>
<keyword evidence="11" id="KW-1185">Reference proteome</keyword>
<keyword evidence="1 6" id="KW-0963">Cytoplasm</keyword>
<evidence type="ECO:0000259" key="8">
    <source>
        <dbReference type="Pfam" id="PF04034"/>
    </source>
</evidence>
<keyword evidence="6" id="KW-0539">Nucleus</keyword>
<comment type="similarity">
    <text evidence="6">Belongs to the TDD superfamily. TSR3 family.</text>
</comment>
<keyword evidence="3 6" id="KW-0698">rRNA processing</keyword>
<keyword evidence="5 6" id="KW-0949">S-adenosyl-L-methionine</keyword>
<feature type="domain" description="16S/18S rRNA aminocarboxypropyltransferase Tsr3 C-terminal" evidence="8">
    <location>
        <begin position="68"/>
        <end position="194"/>
    </location>
</feature>
<evidence type="ECO:0000256" key="7">
    <source>
        <dbReference type="SAM" id="MobiDB-lite"/>
    </source>
</evidence>
<dbReference type="STRING" id="1336337.A0A3N4JLR7"/>
<dbReference type="AlphaFoldDB" id="A0A3N4JLR7"/>
<evidence type="ECO:0000313" key="11">
    <source>
        <dbReference type="Proteomes" id="UP000276215"/>
    </source>
</evidence>
<protein>
    <recommendedName>
        <fullName evidence="6">18S rRNA aminocarboxypropyltransferase</fullName>
        <ecNumber evidence="6">2.5.1.157</ecNumber>
    </recommendedName>
</protein>
<dbReference type="OrthoDB" id="10262062at2759"/>
<feature type="binding site" evidence="6">
    <location>
        <position position="46"/>
    </location>
    <ligand>
        <name>S-adenosyl-L-methionine</name>
        <dbReference type="ChEBI" id="CHEBI:59789"/>
    </ligand>
</feature>
<dbReference type="InterPro" id="IPR007177">
    <property type="entry name" value="Tsr3_C"/>
</dbReference>
<name>A0A3N4JLR7_9PEZI</name>
<dbReference type="GO" id="GO:0005737">
    <property type="term" value="C:cytoplasm"/>
    <property type="evidence" value="ECO:0007669"/>
    <property type="project" value="UniProtKB-SubCell"/>
</dbReference>
<keyword evidence="2 6" id="KW-0690">Ribosome biogenesis</keyword>